<comment type="caution">
    <text evidence="1">The sequence shown here is derived from an EMBL/GenBank/DDBJ whole genome shotgun (WGS) entry which is preliminary data.</text>
</comment>
<reference evidence="1 2" key="1">
    <citation type="journal article" date="2018" name="New Phytol.">
        <title>Phylogenomics of Endogonaceae and evolution of mycorrhizas within Mucoromycota.</title>
        <authorList>
            <person name="Chang Y."/>
            <person name="Desiro A."/>
            <person name="Na H."/>
            <person name="Sandor L."/>
            <person name="Lipzen A."/>
            <person name="Clum A."/>
            <person name="Barry K."/>
            <person name="Grigoriev I.V."/>
            <person name="Martin F.M."/>
            <person name="Stajich J.E."/>
            <person name="Smith M.E."/>
            <person name="Bonito G."/>
            <person name="Spatafora J.W."/>
        </authorList>
    </citation>
    <scope>NUCLEOTIDE SEQUENCE [LARGE SCALE GENOMIC DNA]</scope>
    <source>
        <strain evidence="1 2">AD002</strain>
    </source>
</reference>
<evidence type="ECO:0000313" key="1">
    <source>
        <dbReference type="EMBL" id="RUS29939.1"/>
    </source>
</evidence>
<name>A0A433QJJ0_9FUNG</name>
<dbReference type="AlphaFoldDB" id="A0A433QJJ0"/>
<gene>
    <name evidence="1" type="ORF">BC938DRAFT_480038</name>
</gene>
<evidence type="ECO:0000313" key="2">
    <source>
        <dbReference type="Proteomes" id="UP000274822"/>
    </source>
</evidence>
<accession>A0A433QJJ0</accession>
<sequence>MVVIVVHSCDGDGLIALKSPAHITDVSVLRHTERYATPPSNQKNIATSLHLPPVDASSHLFQTQEPSDGAAFLAHLRTHPLPPAHSS</sequence>
<protein>
    <submittedName>
        <fullName evidence="1">Uncharacterized protein</fullName>
    </submittedName>
</protein>
<keyword evidence="2" id="KW-1185">Reference proteome</keyword>
<proteinExistence type="predicted"/>
<dbReference type="Proteomes" id="UP000274822">
    <property type="component" value="Unassembled WGS sequence"/>
</dbReference>
<dbReference type="EMBL" id="RBNJ01004478">
    <property type="protein sequence ID" value="RUS29939.1"/>
    <property type="molecule type" value="Genomic_DNA"/>
</dbReference>
<organism evidence="1 2">
    <name type="scientific">Jimgerdemannia flammicorona</name>
    <dbReference type="NCBI Taxonomy" id="994334"/>
    <lineage>
        <taxon>Eukaryota</taxon>
        <taxon>Fungi</taxon>
        <taxon>Fungi incertae sedis</taxon>
        <taxon>Mucoromycota</taxon>
        <taxon>Mucoromycotina</taxon>
        <taxon>Endogonomycetes</taxon>
        <taxon>Endogonales</taxon>
        <taxon>Endogonaceae</taxon>
        <taxon>Jimgerdemannia</taxon>
    </lineage>
</organism>